<evidence type="ECO:0000313" key="2">
    <source>
        <dbReference type="Proteomes" id="UP000326396"/>
    </source>
</evidence>
<reference evidence="1 2" key="1">
    <citation type="submission" date="2019-05" db="EMBL/GenBank/DDBJ databases">
        <title>Mikania micrantha, genome provides insights into the molecular mechanism of rapid growth.</title>
        <authorList>
            <person name="Liu B."/>
        </authorList>
    </citation>
    <scope>NUCLEOTIDE SEQUENCE [LARGE SCALE GENOMIC DNA]</scope>
    <source>
        <strain evidence="1">NLD-2019</strain>
        <tissue evidence="1">Leaf</tissue>
    </source>
</reference>
<dbReference type="Proteomes" id="UP000326396">
    <property type="component" value="Linkage Group LG18"/>
</dbReference>
<dbReference type="PANTHER" id="PTHR47481:SF36">
    <property type="entry name" value="CCHC-TYPE DOMAIN-CONTAINING PROTEIN"/>
    <property type="match status" value="1"/>
</dbReference>
<evidence type="ECO:0000313" key="1">
    <source>
        <dbReference type="EMBL" id="KAD4982652.1"/>
    </source>
</evidence>
<dbReference type="PANTHER" id="PTHR47481">
    <property type="match status" value="1"/>
</dbReference>
<gene>
    <name evidence="1" type="ORF">E3N88_19323</name>
</gene>
<dbReference type="AlphaFoldDB" id="A0A5N6NQW4"/>
<dbReference type="OrthoDB" id="1626798at2759"/>
<dbReference type="Pfam" id="PF14223">
    <property type="entry name" value="Retrotran_gag_2"/>
    <property type="match status" value="1"/>
</dbReference>
<accession>A0A5N6NQW4</accession>
<sequence length="187" mass="21068">MSELQLIGGVKKLNNHNYNTWATCISSYLQGQDLWDVDGGDVEPPVRDDAQGVLRKWRIKAGKALFVLKTTVEEELLDHIREVGSPKEAWDALKILFSKKNDTKLQLLENELLSVSLKDLTISQYFHKVKTLCREIGELDPQARIGDSRMKRVIIHGLKPGFQSFVAAVQGWPNQPTLGEFENLLAG</sequence>
<organism evidence="1 2">
    <name type="scientific">Mikania micrantha</name>
    <name type="common">bitter vine</name>
    <dbReference type="NCBI Taxonomy" id="192012"/>
    <lineage>
        <taxon>Eukaryota</taxon>
        <taxon>Viridiplantae</taxon>
        <taxon>Streptophyta</taxon>
        <taxon>Embryophyta</taxon>
        <taxon>Tracheophyta</taxon>
        <taxon>Spermatophyta</taxon>
        <taxon>Magnoliopsida</taxon>
        <taxon>eudicotyledons</taxon>
        <taxon>Gunneridae</taxon>
        <taxon>Pentapetalae</taxon>
        <taxon>asterids</taxon>
        <taxon>campanulids</taxon>
        <taxon>Asterales</taxon>
        <taxon>Asteraceae</taxon>
        <taxon>Asteroideae</taxon>
        <taxon>Heliantheae alliance</taxon>
        <taxon>Eupatorieae</taxon>
        <taxon>Mikania</taxon>
    </lineage>
</organism>
<dbReference type="EMBL" id="SZYD01000010">
    <property type="protein sequence ID" value="KAD4982652.1"/>
    <property type="molecule type" value="Genomic_DNA"/>
</dbReference>
<comment type="caution">
    <text evidence="1">The sequence shown here is derived from an EMBL/GenBank/DDBJ whole genome shotgun (WGS) entry which is preliminary data.</text>
</comment>
<name>A0A5N6NQW4_9ASTR</name>
<keyword evidence="2" id="KW-1185">Reference proteome</keyword>
<protein>
    <submittedName>
        <fullName evidence="1">Uncharacterized protein</fullName>
    </submittedName>
</protein>
<proteinExistence type="predicted"/>